<sequence length="616" mass="63091">MASSEGCRSAVRWALAAAVFAAVVAASVDFSVGATTLSTATAVGDHYGVLWATDGPLRSAVEAAAQAPAEGLTAASSPPVSHGGTEESTTLLSGLPRWALWALAVACLVLAATAAGLTLGLMSLDTVGLDIMAASTNPREAAAARAIQPVRQQGHRLLVTLLLTMTIVTELLPLVLETLYPGGVFALAVSVMALLLFGEIFPQAVCSRHALSVGAALIGVVRALMWVATPLALPLAAALDWLLGSDHAQTYDRHGLGALIDVHARPGVGEGPTGVLSGDEARALKGALELCTKTAGDIMTPASDVFALSMDDVLDRETMKECLRRGHSRVPVYGPGGLGDVVGLLLLKQLILLDPDDAVPVRVLVEDAAVVAGGQAPRHGRRLRVTPPLLVVRSTPLRELLHAFRDERVHLACVYEALEGVARADRVFVGVVCLEDVIEELLDDEIVDETDATMDNVSKQPATMARAASVAAAAAKAGEGARGTGGGDGAADTSVPGGRATPRPRLVLREIDVARLRSPLAEQVAGAIAAGRPDVRMRRVATAPRVGVLSGERGIGVVGRSGRDVAAAGGGAGDDDPVGGVAGSPDSAESAPGRVDYAENSRDDDEVPTPVAGGGV</sequence>
<proteinExistence type="predicted"/>
<dbReference type="Proteomes" id="UP000798662">
    <property type="component" value="Chromosome 1"/>
</dbReference>
<accession>A0ACC3BTU5</accession>
<evidence type="ECO:0000313" key="1">
    <source>
        <dbReference type="EMBL" id="KAK1861469.1"/>
    </source>
</evidence>
<keyword evidence="2" id="KW-1185">Reference proteome</keyword>
<reference evidence="1" key="1">
    <citation type="submission" date="2019-11" db="EMBL/GenBank/DDBJ databases">
        <title>Nori genome reveals adaptations in red seaweeds to the harsh intertidal environment.</title>
        <authorList>
            <person name="Wang D."/>
            <person name="Mao Y."/>
        </authorList>
    </citation>
    <scope>NUCLEOTIDE SEQUENCE</scope>
    <source>
        <tissue evidence="1">Gametophyte</tissue>
    </source>
</reference>
<comment type="caution">
    <text evidence="1">The sequence shown here is derived from an EMBL/GenBank/DDBJ whole genome shotgun (WGS) entry which is preliminary data.</text>
</comment>
<gene>
    <name evidence="1" type="ORF">I4F81_004053</name>
</gene>
<protein>
    <submittedName>
        <fullName evidence="1">Uncharacterized protein</fullName>
    </submittedName>
</protein>
<name>A0ACC3BTU5_PYRYE</name>
<dbReference type="EMBL" id="CM020618">
    <property type="protein sequence ID" value="KAK1861469.1"/>
    <property type="molecule type" value="Genomic_DNA"/>
</dbReference>
<evidence type="ECO:0000313" key="2">
    <source>
        <dbReference type="Proteomes" id="UP000798662"/>
    </source>
</evidence>
<organism evidence="1 2">
    <name type="scientific">Pyropia yezoensis</name>
    <name type="common">Susabi-nori</name>
    <name type="synonym">Porphyra yezoensis</name>
    <dbReference type="NCBI Taxonomy" id="2788"/>
    <lineage>
        <taxon>Eukaryota</taxon>
        <taxon>Rhodophyta</taxon>
        <taxon>Bangiophyceae</taxon>
        <taxon>Bangiales</taxon>
        <taxon>Bangiaceae</taxon>
        <taxon>Pyropia</taxon>
    </lineage>
</organism>